<keyword evidence="2" id="KW-1185">Reference proteome</keyword>
<feature type="non-terminal residue" evidence="1">
    <location>
        <position position="73"/>
    </location>
</feature>
<dbReference type="Proteomes" id="UP000606786">
    <property type="component" value="Unassembled WGS sequence"/>
</dbReference>
<name>A0A811U8W2_CERCA</name>
<organism evidence="1 2">
    <name type="scientific">Ceratitis capitata</name>
    <name type="common">Mediterranean fruit fly</name>
    <name type="synonym">Tephritis capitata</name>
    <dbReference type="NCBI Taxonomy" id="7213"/>
    <lineage>
        <taxon>Eukaryota</taxon>
        <taxon>Metazoa</taxon>
        <taxon>Ecdysozoa</taxon>
        <taxon>Arthropoda</taxon>
        <taxon>Hexapoda</taxon>
        <taxon>Insecta</taxon>
        <taxon>Pterygota</taxon>
        <taxon>Neoptera</taxon>
        <taxon>Endopterygota</taxon>
        <taxon>Diptera</taxon>
        <taxon>Brachycera</taxon>
        <taxon>Muscomorpha</taxon>
        <taxon>Tephritoidea</taxon>
        <taxon>Tephritidae</taxon>
        <taxon>Ceratitis</taxon>
        <taxon>Ceratitis</taxon>
    </lineage>
</organism>
<gene>
    <name evidence="1" type="ORF">CCAP1982_LOCUS2563</name>
</gene>
<feature type="non-terminal residue" evidence="1">
    <location>
        <position position="1"/>
    </location>
</feature>
<sequence length="73" mass="8183">GAQVARVRSATTGSLRGSCSLKWAVLLKKYSIWIYFELHAATLSVVANRQAHTHICTHKHRNTALNVKKLKLQ</sequence>
<reference evidence="1" key="1">
    <citation type="submission" date="2020-11" db="EMBL/GenBank/DDBJ databases">
        <authorList>
            <person name="Whitehead M."/>
        </authorList>
    </citation>
    <scope>NUCLEOTIDE SEQUENCE</scope>
    <source>
        <strain evidence="1">EGII</strain>
    </source>
</reference>
<protein>
    <submittedName>
        <fullName evidence="1">(Mediterranean fruit fly) hypothetical protein</fullName>
    </submittedName>
</protein>
<evidence type="ECO:0000313" key="2">
    <source>
        <dbReference type="Proteomes" id="UP000606786"/>
    </source>
</evidence>
<comment type="caution">
    <text evidence="1">The sequence shown here is derived from an EMBL/GenBank/DDBJ whole genome shotgun (WGS) entry which is preliminary data.</text>
</comment>
<dbReference type="AlphaFoldDB" id="A0A811U8W2"/>
<accession>A0A811U8W2</accession>
<proteinExistence type="predicted"/>
<evidence type="ECO:0000313" key="1">
    <source>
        <dbReference type="EMBL" id="CAD6993765.1"/>
    </source>
</evidence>
<dbReference type="EMBL" id="CAJHJT010000001">
    <property type="protein sequence ID" value="CAD6993765.1"/>
    <property type="molecule type" value="Genomic_DNA"/>
</dbReference>